<keyword evidence="1" id="KW-1133">Transmembrane helix</keyword>
<keyword evidence="1" id="KW-0472">Membrane</keyword>
<dbReference type="EMBL" id="MHWE01000018">
    <property type="protein sequence ID" value="OHB03424.1"/>
    <property type="molecule type" value="Genomic_DNA"/>
</dbReference>
<gene>
    <name evidence="2" type="ORF">A3B14_02750</name>
</gene>
<evidence type="ECO:0000313" key="3">
    <source>
        <dbReference type="Proteomes" id="UP000176800"/>
    </source>
</evidence>
<protein>
    <submittedName>
        <fullName evidence="2">Uncharacterized protein</fullName>
    </submittedName>
</protein>
<name>A0A1G2U1S1_9BACT</name>
<accession>A0A1G2U1S1</accession>
<sequence length="74" mass="8095">MLSCGKVVFCYGDFKEEEMSDELDVLADRPTDAGVRGGQGQTSEEVQYTGTRSFVELLVMIVITAVVAGFMYTC</sequence>
<dbReference type="AlphaFoldDB" id="A0A1G2U1S1"/>
<evidence type="ECO:0000313" key="2">
    <source>
        <dbReference type="EMBL" id="OHB03424.1"/>
    </source>
</evidence>
<evidence type="ECO:0000256" key="1">
    <source>
        <dbReference type="SAM" id="Phobius"/>
    </source>
</evidence>
<dbReference type="Proteomes" id="UP000176800">
    <property type="component" value="Unassembled WGS sequence"/>
</dbReference>
<organism evidence="2 3">
    <name type="scientific">Candidatus Zambryskibacteria bacterium RIFCSPLOWO2_01_FULL_45_21</name>
    <dbReference type="NCBI Taxonomy" id="1802761"/>
    <lineage>
        <taxon>Bacteria</taxon>
        <taxon>Candidatus Zambryskiibacteriota</taxon>
    </lineage>
</organism>
<feature type="transmembrane region" description="Helical" evidence="1">
    <location>
        <begin position="54"/>
        <end position="72"/>
    </location>
</feature>
<keyword evidence="1" id="KW-0812">Transmembrane</keyword>
<proteinExistence type="predicted"/>
<comment type="caution">
    <text evidence="2">The sequence shown here is derived from an EMBL/GenBank/DDBJ whole genome shotgun (WGS) entry which is preliminary data.</text>
</comment>
<reference evidence="2 3" key="1">
    <citation type="journal article" date="2016" name="Nat. Commun.">
        <title>Thousands of microbial genomes shed light on interconnected biogeochemical processes in an aquifer system.</title>
        <authorList>
            <person name="Anantharaman K."/>
            <person name="Brown C.T."/>
            <person name="Hug L.A."/>
            <person name="Sharon I."/>
            <person name="Castelle C.J."/>
            <person name="Probst A.J."/>
            <person name="Thomas B.C."/>
            <person name="Singh A."/>
            <person name="Wilkins M.J."/>
            <person name="Karaoz U."/>
            <person name="Brodie E.L."/>
            <person name="Williams K.H."/>
            <person name="Hubbard S.S."/>
            <person name="Banfield J.F."/>
        </authorList>
    </citation>
    <scope>NUCLEOTIDE SEQUENCE [LARGE SCALE GENOMIC DNA]</scope>
</reference>